<dbReference type="Pfam" id="PF13673">
    <property type="entry name" value="Acetyltransf_10"/>
    <property type="match status" value="1"/>
</dbReference>
<gene>
    <name evidence="3" type="ORF">GTH23_09930</name>
    <name evidence="2" type="ORF">I4901_12160</name>
</gene>
<dbReference type="Proteomes" id="UP000612266">
    <property type="component" value="Unassembled WGS sequence"/>
</dbReference>
<evidence type="ECO:0000313" key="5">
    <source>
        <dbReference type="Proteomes" id="UP000612266"/>
    </source>
</evidence>
<reference evidence="3 4" key="1">
    <citation type="submission" date="2020-01" db="EMBL/GenBank/DDBJ databases">
        <title>The genomic epidemiology of tigecycline resistance gene tet(X) variants in a swine farm in China.</title>
        <authorList>
            <person name="Peng K."/>
            <person name="Li R."/>
        </authorList>
    </citation>
    <scope>NUCLEOTIDE SEQUENCE [LARGE SCALE GENOMIC DNA]</scope>
    <source>
        <strain evidence="3 4">ZF1</strain>
    </source>
</reference>
<dbReference type="SMR" id="A0A6G6S9D6"/>
<dbReference type="PROSITE" id="PS51186">
    <property type="entry name" value="GNAT"/>
    <property type="match status" value="1"/>
</dbReference>
<dbReference type="SUPFAM" id="SSF55729">
    <property type="entry name" value="Acyl-CoA N-acyltransferases (Nat)"/>
    <property type="match status" value="1"/>
</dbReference>
<dbReference type="EMBL" id="CP047340">
    <property type="protein sequence ID" value="QIF90336.1"/>
    <property type="molecule type" value="Genomic_DNA"/>
</dbReference>
<keyword evidence="2" id="KW-0808">Transferase</keyword>
<protein>
    <submittedName>
        <fullName evidence="2">GNAT family N-acetyltransferase</fullName>
    </submittedName>
</protein>
<dbReference type="AlphaFoldDB" id="A0A6G6S9D6"/>
<proteinExistence type="predicted"/>
<dbReference type="GeneID" id="57332472"/>
<reference evidence="2" key="2">
    <citation type="submission" date="2020-11" db="EMBL/GenBank/DDBJ databases">
        <title>Enhanced detection system for hospital associated transmission using whole genome sequencing surveillance.</title>
        <authorList>
            <person name="Harrison L.H."/>
            <person name="Van Tyne D."/>
            <person name="Marsh J.W."/>
            <person name="Griffith M.P."/>
            <person name="Snyder D.J."/>
            <person name="Cooper V.S."/>
            <person name="Mustapha M."/>
        </authorList>
    </citation>
    <scope>NUCLEOTIDE SEQUENCE</scope>
    <source>
        <strain evidence="2">PR00070</strain>
    </source>
</reference>
<dbReference type="GO" id="GO:0016747">
    <property type="term" value="F:acyltransferase activity, transferring groups other than amino-acyl groups"/>
    <property type="evidence" value="ECO:0007669"/>
    <property type="project" value="InterPro"/>
</dbReference>
<dbReference type="InterPro" id="IPR000182">
    <property type="entry name" value="GNAT_dom"/>
</dbReference>
<dbReference type="RefSeq" id="WP_075674311.1">
    <property type="nucleotide sequence ID" value="NZ_CP045008.1"/>
</dbReference>
<sequence length="178" mass="20205">MIIEYASKHTCHLSKIEKEILYSLLIESFGDGFSLDDFQHALGGMHVFAYYQEKMVGHVAIVQRNMAIDNNPISVGYVEAMAVLKDYRRQGIGKELMTQTNDIIKSCYQLGLLSASEKGVQLYSLLGWHKWEGKLFELNQGVYKQTEGDDEGIMALSTINEIDLTSSLYCDYRSGDQW</sequence>
<evidence type="ECO:0000313" key="3">
    <source>
        <dbReference type="EMBL" id="QIF90336.1"/>
    </source>
</evidence>
<evidence type="ECO:0000259" key="1">
    <source>
        <dbReference type="PROSITE" id="PS51186"/>
    </source>
</evidence>
<feature type="domain" description="N-acetyltransferase" evidence="1">
    <location>
        <begin position="1"/>
        <end position="149"/>
    </location>
</feature>
<keyword evidence="4" id="KW-1185">Reference proteome</keyword>
<name>A0A6G6S9D6_9GAMM</name>
<dbReference type="InterPro" id="IPR016181">
    <property type="entry name" value="Acyl_CoA_acyltransferase"/>
</dbReference>
<accession>A0A6G6S9D6</accession>
<dbReference type="EMBL" id="JADSJR010000016">
    <property type="protein sequence ID" value="MBG2915117.1"/>
    <property type="molecule type" value="Genomic_DNA"/>
</dbReference>
<dbReference type="Proteomes" id="UP000501338">
    <property type="component" value="Chromosome"/>
</dbReference>
<evidence type="ECO:0000313" key="4">
    <source>
        <dbReference type="Proteomes" id="UP000501338"/>
    </source>
</evidence>
<dbReference type="CDD" id="cd04301">
    <property type="entry name" value="NAT_SF"/>
    <property type="match status" value="1"/>
</dbReference>
<evidence type="ECO:0000313" key="2">
    <source>
        <dbReference type="EMBL" id="MBG2915117.1"/>
    </source>
</evidence>
<dbReference type="Gene3D" id="3.40.630.30">
    <property type="match status" value="1"/>
</dbReference>
<organism evidence="2 5">
    <name type="scientific">Proteus terrae subsp. cibarius</name>
    <dbReference type="NCBI Taxonomy" id="626774"/>
    <lineage>
        <taxon>Bacteria</taxon>
        <taxon>Pseudomonadati</taxon>
        <taxon>Pseudomonadota</taxon>
        <taxon>Gammaproteobacteria</taxon>
        <taxon>Enterobacterales</taxon>
        <taxon>Morganellaceae</taxon>
        <taxon>Proteus</taxon>
    </lineage>
</organism>